<dbReference type="PANTHER" id="PTHR10572:SF24">
    <property type="entry name" value="3-HYDROXY-3-METHYLGLUTARYL-COENZYME A REDUCTASE"/>
    <property type="match status" value="1"/>
</dbReference>
<protein>
    <recommendedName>
        <fullName evidence="3">3-hydroxy-3-methylglutaryl coenzyme A reductase</fullName>
        <shortName evidence="3">HMG-CoA reductase</shortName>
    </recommendedName>
</protein>
<sequence length="433" mass="46794">MEQENMTSAMHGFYKLPLEERLDHLTASFDLTDDELLSIHQLDKQLPLSSAETMIENCIGRHVAPVGVATNFIIDGKEVIIPFVTEEPSVIAAASFAAKLARPCGGFKTYTESNVCSGQITFIPPSSSPTHLEQLKSLSSKILEVANSAMPSMVERTGGAYKVDIASEDTESGLILIIELHVKVGDSMGANVVTQACEFVSKYISSKLNLVPLMSILTNMADKRLVRATASWQIKDLATDGYEGYEVANRIIIATNFAKANHQRATTHRKGIMNGITAVVAATGNDTRAVESAIHSYAYSDPKNIALTSYRIDKNENLVGEIVVPVPVGIVGGSINRNSTVKIWRKLMKVNSANDLARTIAAVGIAQNFAALRALVTQGISIGYMKLHSRNIACEAGAEGSEIEIIAEKLITTGKMSVPKAKDALRQMRCQLT</sequence>
<comment type="similarity">
    <text evidence="1 3">Belongs to the HMG-CoA reductase family.</text>
</comment>
<dbReference type="InterPro" id="IPR002202">
    <property type="entry name" value="HMG_CoA_Rdtase"/>
</dbReference>
<gene>
    <name evidence="4" type="ORF">M9Y10_012616</name>
</gene>
<evidence type="ECO:0000313" key="5">
    <source>
        <dbReference type="Proteomes" id="UP001470230"/>
    </source>
</evidence>
<evidence type="ECO:0000313" key="4">
    <source>
        <dbReference type="EMBL" id="KAK8860924.1"/>
    </source>
</evidence>
<dbReference type="Pfam" id="PF00368">
    <property type="entry name" value="HMG-CoA_red"/>
    <property type="match status" value="1"/>
</dbReference>
<comment type="subcellular location">
    <subcellularLocation>
        <location evidence="3">Endoplasmic reticulum membrane</location>
        <topology evidence="3">Multi-pass membrane protein</topology>
    </subcellularLocation>
</comment>
<dbReference type="PANTHER" id="PTHR10572">
    <property type="entry name" value="3-HYDROXY-3-METHYLGLUTARYL-COENZYME A REDUCTASE"/>
    <property type="match status" value="1"/>
</dbReference>
<dbReference type="InterPro" id="IPR023074">
    <property type="entry name" value="HMG_CoA_Rdtase_cat_sf"/>
</dbReference>
<dbReference type="NCBIfam" id="TIGR00532">
    <property type="entry name" value="HMG_CoA_R_NAD"/>
    <property type="match status" value="1"/>
</dbReference>
<proteinExistence type="inferred from homology"/>
<dbReference type="EMBL" id="JAPFFF010000018">
    <property type="protein sequence ID" value="KAK8860924.1"/>
    <property type="molecule type" value="Genomic_DNA"/>
</dbReference>
<keyword evidence="2 3" id="KW-0560">Oxidoreductase</keyword>
<dbReference type="Proteomes" id="UP001470230">
    <property type="component" value="Unassembled WGS sequence"/>
</dbReference>
<evidence type="ECO:0000256" key="2">
    <source>
        <dbReference type="ARBA" id="ARBA00023002"/>
    </source>
</evidence>
<dbReference type="PROSITE" id="PS50065">
    <property type="entry name" value="HMG_COA_REDUCTASE_4"/>
    <property type="match status" value="1"/>
</dbReference>
<dbReference type="InterPro" id="IPR004553">
    <property type="entry name" value="HMG_CoA_Rdtase_bac-typ"/>
</dbReference>
<evidence type="ECO:0000256" key="3">
    <source>
        <dbReference type="RuleBase" id="RU361219"/>
    </source>
</evidence>
<keyword evidence="3" id="KW-0256">Endoplasmic reticulum</keyword>
<evidence type="ECO:0000256" key="1">
    <source>
        <dbReference type="ARBA" id="ARBA00007661"/>
    </source>
</evidence>
<dbReference type="PRINTS" id="PR00071">
    <property type="entry name" value="HMGCOARDTASE"/>
</dbReference>
<dbReference type="InterPro" id="IPR009029">
    <property type="entry name" value="HMG_CoA_Rdtase_sub-bd_dom_sf"/>
</dbReference>
<dbReference type="Gene3D" id="1.10.8.660">
    <property type="match status" value="1"/>
</dbReference>
<accession>A0ABR2ID10</accession>
<dbReference type="SUPFAM" id="SSF55035">
    <property type="entry name" value="NAD-binding domain of HMG-CoA reductase"/>
    <property type="match status" value="1"/>
</dbReference>
<comment type="caution">
    <text evidence="4">The sequence shown here is derived from an EMBL/GenBank/DDBJ whole genome shotgun (WGS) entry which is preliminary data.</text>
</comment>
<keyword evidence="5" id="KW-1185">Reference proteome</keyword>
<dbReference type="SUPFAM" id="SSF56542">
    <property type="entry name" value="Substrate-binding domain of HMG-CoA reductase"/>
    <property type="match status" value="1"/>
</dbReference>
<reference evidence="4 5" key="1">
    <citation type="submission" date="2024-04" db="EMBL/GenBank/DDBJ databases">
        <title>Tritrichomonas musculus Genome.</title>
        <authorList>
            <person name="Alves-Ferreira E."/>
            <person name="Grigg M."/>
            <person name="Lorenzi H."/>
            <person name="Galac M."/>
        </authorList>
    </citation>
    <scope>NUCLEOTIDE SEQUENCE [LARGE SCALE GENOMIC DNA]</scope>
    <source>
        <strain evidence="4 5">EAF2021</strain>
    </source>
</reference>
<dbReference type="InterPro" id="IPR009023">
    <property type="entry name" value="HMG_CoA_Rdtase_NAD(P)-bd_sf"/>
</dbReference>
<dbReference type="Gene3D" id="3.90.770.10">
    <property type="entry name" value="3-hydroxy-3-methylglutaryl-coenzyme A Reductase, Chain A, domain 2"/>
    <property type="match status" value="2"/>
</dbReference>
<organism evidence="4 5">
    <name type="scientific">Tritrichomonas musculus</name>
    <dbReference type="NCBI Taxonomy" id="1915356"/>
    <lineage>
        <taxon>Eukaryota</taxon>
        <taxon>Metamonada</taxon>
        <taxon>Parabasalia</taxon>
        <taxon>Tritrichomonadida</taxon>
        <taxon>Tritrichomonadidae</taxon>
        <taxon>Tritrichomonas</taxon>
    </lineage>
</organism>
<name>A0ABR2ID10_9EUKA</name>